<feature type="binding site" evidence="5">
    <location>
        <position position="269"/>
    </location>
    <ligand>
        <name>NAD(+)</name>
        <dbReference type="ChEBI" id="CHEBI:57540"/>
    </ligand>
</feature>
<dbReference type="SUPFAM" id="SSF55424">
    <property type="entry name" value="FAD/NAD-linked reductases, dimerisation (C-terminal) domain"/>
    <property type="match status" value="1"/>
</dbReference>
<dbReference type="OrthoDB" id="178496at2"/>
<evidence type="ECO:0000256" key="5">
    <source>
        <dbReference type="PIRSR" id="PIRSR000350-3"/>
    </source>
</evidence>
<dbReference type="PANTHER" id="PTHR43014">
    <property type="entry name" value="MERCURIC REDUCTASE"/>
    <property type="match status" value="1"/>
</dbReference>
<dbReference type="InterPro" id="IPR023753">
    <property type="entry name" value="FAD/NAD-binding_dom"/>
</dbReference>
<keyword evidence="7" id="KW-0175">Coiled coil</keyword>
<gene>
    <name evidence="10" type="ORF">CAL15_13980</name>
</gene>
<keyword evidence="2" id="KW-0285">Flavoprotein</keyword>
<dbReference type="InterPro" id="IPR001100">
    <property type="entry name" value="Pyr_nuc-diS_OxRdtase"/>
</dbReference>
<evidence type="ECO:0000256" key="2">
    <source>
        <dbReference type="ARBA" id="ARBA00022630"/>
    </source>
</evidence>
<keyword evidence="11" id="KW-1185">Reference proteome</keyword>
<name>A0A1W6ZJM9_9BORD</name>
<dbReference type="Gene3D" id="3.50.50.60">
    <property type="entry name" value="FAD/NAD(P)-binding domain"/>
    <property type="match status" value="2"/>
</dbReference>
<dbReference type="NCBIfam" id="NF004939">
    <property type="entry name" value="PRK06292.1-1"/>
    <property type="match status" value="1"/>
</dbReference>
<evidence type="ECO:0000256" key="7">
    <source>
        <dbReference type="SAM" id="Coils"/>
    </source>
</evidence>
<accession>A0A1W6ZJM9</accession>
<dbReference type="Proteomes" id="UP000194161">
    <property type="component" value="Chromosome"/>
</dbReference>
<keyword evidence="3 5" id="KW-0274">FAD</keyword>
<dbReference type="GO" id="GO:0050660">
    <property type="term" value="F:flavin adenine dinucleotide binding"/>
    <property type="evidence" value="ECO:0007669"/>
    <property type="project" value="TreeGrafter"/>
</dbReference>
<dbReference type="Gene3D" id="3.30.390.30">
    <property type="match status" value="1"/>
</dbReference>
<evidence type="ECO:0000256" key="3">
    <source>
        <dbReference type="ARBA" id="ARBA00022827"/>
    </source>
</evidence>
<feature type="domain" description="FAD/NAD(P)-binding" evidence="9">
    <location>
        <begin position="7"/>
        <end position="326"/>
    </location>
</feature>
<protein>
    <submittedName>
        <fullName evidence="10">Dihydrolipoyl dehydrogenase</fullName>
    </submittedName>
</protein>
<dbReference type="SUPFAM" id="SSF51905">
    <property type="entry name" value="FAD/NAD(P)-binding domain"/>
    <property type="match status" value="1"/>
</dbReference>
<dbReference type="Pfam" id="PF07992">
    <property type="entry name" value="Pyr_redox_2"/>
    <property type="match status" value="1"/>
</dbReference>
<sequence length="481" mass="51227">MKTLHTDVAVIGAGTAGLAAYRAARAAGKRALLIEGGVYGTTCARVGCMPSKLLIAAAEAAHAAAHGAPFGVHVDGTVRVDGAEVMARVKRERDRFVGFVLEGVENIPAEDKLRGHARFVSDSVLRIDGHTDVHPASVVIASGSSPSIPGPLRGLGDRLVVNDDVFAWDDLPRRVAVFGPGVIGLELGQALSRLGVQVRVFGVSGSLGGITDPAVRQRARKAFQEEFYLDPDARVLEIARIGDEVEVRYVALDNTERTERFDYVLAATGRRPNVDGLDLQNTTLALDARGVPVYDRVTMQAGQSAIFIAGDANADAPLLHEAADEGRIAGDNAARFPDVRPGMRRAPLGVVFSDPQIALVGASYARLEPGSFVAGEVDFGDQGRSRVMLKNRGMLRVYADIETGRFLGAEMVGPSAEHIGHLLAWAAQQELTVARMLEMPFYHPVVEEGLRTALRDAQAKLAQAQERARAEAQAAVSAAQV</sequence>
<evidence type="ECO:0000259" key="8">
    <source>
        <dbReference type="Pfam" id="PF02852"/>
    </source>
</evidence>
<dbReference type="RefSeq" id="WP_086081091.1">
    <property type="nucleotide sequence ID" value="NZ_CP021111.1"/>
</dbReference>
<evidence type="ECO:0000259" key="9">
    <source>
        <dbReference type="Pfam" id="PF07992"/>
    </source>
</evidence>
<feature type="binding site" evidence="5">
    <location>
        <begin position="179"/>
        <end position="186"/>
    </location>
    <ligand>
        <name>NAD(+)</name>
        <dbReference type="ChEBI" id="CHEBI:57540"/>
    </ligand>
</feature>
<feature type="domain" description="Pyridine nucleotide-disulphide oxidoreductase dimerisation" evidence="8">
    <location>
        <begin position="350"/>
        <end position="453"/>
    </location>
</feature>
<feature type="disulfide bond" description="Redox-active" evidence="6">
    <location>
        <begin position="43"/>
        <end position="48"/>
    </location>
</feature>
<reference evidence="10 11" key="1">
    <citation type="submission" date="2017-05" db="EMBL/GenBank/DDBJ databases">
        <title>Complete and WGS of Bordetella genogroups.</title>
        <authorList>
            <person name="Spilker T."/>
            <person name="LiPuma J."/>
        </authorList>
    </citation>
    <scope>NUCLEOTIDE SEQUENCE [LARGE SCALE GENOMIC DNA]</scope>
    <source>
        <strain evidence="10 11">AU7206</strain>
    </source>
</reference>
<dbReference type="AlphaFoldDB" id="A0A1W6ZJM9"/>
<evidence type="ECO:0000256" key="6">
    <source>
        <dbReference type="PIRSR" id="PIRSR000350-4"/>
    </source>
</evidence>
<proteinExistence type="inferred from homology"/>
<dbReference type="Pfam" id="PF02852">
    <property type="entry name" value="Pyr_redox_dim"/>
    <property type="match status" value="1"/>
</dbReference>
<feature type="binding site" evidence="5">
    <location>
        <position position="311"/>
    </location>
    <ligand>
        <name>FAD</name>
        <dbReference type="ChEBI" id="CHEBI:57692"/>
    </ligand>
</feature>
<organism evidence="10 11">
    <name type="scientific">Bordetella genomosp. 13</name>
    <dbReference type="NCBI Taxonomy" id="463040"/>
    <lineage>
        <taxon>Bacteria</taxon>
        <taxon>Pseudomonadati</taxon>
        <taxon>Pseudomonadota</taxon>
        <taxon>Betaproteobacteria</taxon>
        <taxon>Burkholderiales</taxon>
        <taxon>Alcaligenaceae</taxon>
        <taxon>Bordetella</taxon>
    </lineage>
</organism>
<dbReference type="InterPro" id="IPR004099">
    <property type="entry name" value="Pyr_nucl-diS_OxRdtase_dimer"/>
</dbReference>
<evidence type="ECO:0000313" key="11">
    <source>
        <dbReference type="Proteomes" id="UP000194161"/>
    </source>
</evidence>
<dbReference type="Gene3D" id="1.10.287.990">
    <property type="entry name" value="Fe,Mn superoxide dismutase (SOD) domain"/>
    <property type="match status" value="1"/>
</dbReference>
<dbReference type="EMBL" id="CP021111">
    <property type="protein sequence ID" value="ARP97445.1"/>
    <property type="molecule type" value="Genomic_DNA"/>
</dbReference>
<keyword evidence="5" id="KW-0520">NAD</keyword>
<dbReference type="InterPro" id="IPR016156">
    <property type="entry name" value="FAD/NAD-linked_Rdtase_dimer_sf"/>
</dbReference>
<dbReference type="GO" id="GO:0003955">
    <property type="term" value="F:NAD(P)H dehydrogenase (quinone) activity"/>
    <property type="evidence" value="ECO:0007669"/>
    <property type="project" value="TreeGrafter"/>
</dbReference>
<evidence type="ECO:0000256" key="1">
    <source>
        <dbReference type="ARBA" id="ARBA00007532"/>
    </source>
</evidence>
<evidence type="ECO:0000313" key="10">
    <source>
        <dbReference type="EMBL" id="ARP97445.1"/>
    </source>
</evidence>
<feature type="coiled-coil region" evidence="7">
    <location>
        <begin position="447"/>
        <end position="474"/>
    </location>
</feature>
<dbReference type="PRINTS" id="PR00411">
    <property type="entry name" value="PNDRDTASEI"/>
</dbReference>
<feature type="binding site" evidence="5">
    <location>
        <position position="52"/>
    </location>
    <ligand>
        <name>FAD</name>
        <dbReference type="ChEBI" id="CHEBI:57692"/>
    </ligand>
</feature>
<dbReference type="InterPro" id="IPR036188">
    <property type="entry name" value="FAD/NAD-bd_sf"/>
</dbReference>
<keyword evidence="5" id="KW-0547">Nucleotide-binding</keyword>
<comment type="cofactor">
    <cofactor evidence="5">
        <name>FAD</name>
        <dbReference type="ChEBI" id="CHEBI:57692"/>
    </cofactor>
    <text evidence="5">Binds 1 FAD per subunit.</text>
</comment>
<dbReference type="STRING" id="463040.CAL15_13980"/>
<evidence type="ECO:0000256" key="4">
    <source>
        <dbReference type="PIRSR" id="PIRSR000350-2"/>
    </source>
</evidence>
<comment type="similarity">
    <text evidence="1">Belongs to the class-I pyridine nucleotide-disulfide oxidoreductase family.</text>
</comment>
<dbReference type="PRINTS" id="PR00368">
    <property type="entry name" value="FADPNR"/>
</dbReference>
<feature type="active site" description="Proton acceptor" evidence="4">
    <location>
        <position position="443"/>
    </location>
</feature>
<dbReference type="InterPro" id="IPR036324">
    <property type="entry name" value="Mn/Fe_SOD_N_sf"/>
</dbReference>
<dbReference type="PIRSF" id="PIRSF000350">
    <property type="entry name" value="Mercury_reductase_MerA"/>
    <property type="match status" value="1"/>
</dbReference>
<dbReference type="PANTHER" id="PTHR43014:SF4">
    <property type="entry name" value="PYRIDINE NUCLEOTIDE-DISULFIDE OXIDOREDUCTASE RCLA-RELATED"/>
    <property type="match status" value="1"/>
</dbReference>
<dbReference type="KEGG" id="bgm:CAL15_13980"/>